<protein>
    <recommendedName>
        <fullName evidence="1">LPS-assembly protein LptD</fullName>
    </recommendedName>
</protein>
<reference evidence="3 4" key="1">
    <citation type="submission" date="2018-01" db="EMBL/GenBank/DDBJ databases">
        <title>Genomic Encyclopedia of Archaeal and Bacterial Type Strains, Phase II (KMG-II): from individual species to whole genera.</title>
        <authorList>
            <person name="Goeker M."/>
        </authorList>
    </citation>
    <scope>NUCLEOTIDE SEQUENCE [LARGE SCALE GENOMIC DNA]</scope>
    <source>
        <strain evidence="3 4">DSM 12048</strain>
    </source>
</reference>
<comment type="function">
    <text evidence="1">Involved in the assembly of lipopolysaccharide (LPS) at the surface of the outer membrane.</text>
</comment>
<dbReference type="InterPro" id="IPR007543">
    <property type="entry name" value="LptD_C"/>
</dbReference>
<dbReference type="PANTHER" id="PTHR30189:SF1">
    <property type="entry name" value="LPS-ASSEMBLY PROTEIN LPTD"/>
    <property type="match status" value="1"/>
</dbReference>
<dbReference type="HAMAP" id="MF_01411">
    <property type="entry name" value="LPS_assembly_LptD"/>
    <property type="match status" value="1"/>
</dbReference>
<dbReference type="GO" id="GO:0015920">
    <property type="term" value="P:lipopolysaccharide transport"/>
    <property type="evidence" value="ECO:0007669"/>
    <property type="project" value="InterPro"/>
</dbReference>
<dbReference type="Pfam" id="PF04453">
    <property type="entry name" value="LptD"/>
    <property type="match status" value="1"/>
</dbReference>
<feature type="domain" description="LptD C-terminal" evidence="2">
    <location>
        <begin position="279"/>
        <end position="621"/>
    </location>
</feature>
<dbReference type="GO" id="GO:1990351">
    <property type="term" value="C:transporter complex"/>
    <property type="evidence" value="ECO:0007669"/>
    <property type="project" value="TreeGrafter"/>
</dbReference>
<dbReference type="InterPro" id="IPR018247">
    <property type="entry name" value="EF_Hand_1_Ca_BS"/>
</dbReference>
<dbReference type="GO" id="GO:0043165">
    <property type="term" value="P:Gram-negative-bacterium-type cell outer membrane assembly"/>
    <property type="evidence" value="ECO:0007669"/>
    <property type="project" value="UniProtKB-UniRule"/>
</dbReference>
<dbReference type="AlphaFoldDB" id="A0A2S5JJR9"/>
<name>A0A2S5JJR9_9RHOB</name>
<accession>A0A2S5JJR9</accession>
<dbReference type="PROSITE" id="PS00018">
    <property type="entry name" value="EF_HAND_1"/>
    <property type="match status" value="1"/>
</dbReference>
<dbReference type="InterPro" id="IPR020889">
    <property type="entry name" value="LipoPS_assembly_LptD"/>
</dbReference>
<evidence type="ECO:0000256" key="1">
    <source>
        <dbReference type="HAMAP-Rule" id="MF_01411"/>
    </source>
</evidence>
<comment type="subcellular location">
    <subcellularLocation>
        <location evidence="1">Cell outer membrane</location>
    </subcellularLocation>
</comment>
<comment type="similarity">
    <text evidence="1">Belongs to the LptD family.</text>
</comment>
<dbReference type="RefSeq" id="WP_104069459.1">
    <property type="nucleotide sequence ID" value="NZ_PRDS01000002.1"/>
</dbReference>
<evidence type="ECO:0000313" key="4">
    <source>
        <dbReference type="Proteomes" id="UP000239736"/>
    </source>
</evidence>
<dbReference type="OrthoDB" id="9760225at2"/>
<dbReference type="EMBL" id="PRDS01000002">
    <property type="protein sequence ID" value="PPB81618.1"/>
    <property type="molecule type" value="Genomic_DNA"/>
</dbReference>
<organism evidence="3 4">
    <name type="scientific">Albidovulum inexpectatum</name>
    <dbReference type="NCBI Taxonomy" id="196587"/>
    <lineage>
        <taxon>Bacteria</taxon>
        <taxon>Pseudomonadati</taxon>
        <taxon>Pseudomonadota</taxon>
        <taxon>Alphaproteobacteria</taxon>
        <taxon>Rhodobacterales</taxon>
        <taxon>Paracoccaceae</taxon>
        <taxon>Albidovulum</taxon>
    </lineage>
</organism>
<comment type="caution">
    <text evidence="3">The sequence shown here is derived from an EMBL/GenBank/DDBJ whole genome shotgun (WGS) entry which is preliminary data.</text>
</comment>
<keyword evidence="1" id="KW-0472">Membrane</keyword>
<dbReference type="PANTHER" id="PTHR30189">
    <property type="entry name" value="LPS-ASSEMBLY PROTEIN"/>
    <property type="match status" value="1"/>
</dbReference>
<dbReference type="GO" id="GO:0009279">
    <property type="term" value="C:cell outer membrane"/>
    <property type="evidence" value="ECO:0007669"/>
    <property type="project" value="UniProtKB-SubCell"/>
</dbReference>
<keyword evidence="1" id="KW-0998">Cell outer membrane</keyword>
<comment type="caution">
    <text evidence="1">Lacks conserved residue(s) required for the propagation of feature annotation.</text>
</comment>
<sequence length="722" mass="80282">MPQIRLFGRFWRAAWFWAWAAFLVSALPVAAQDLATLLADRVAIDRDDRLVAEGSVEVLYRGARLTARRIVYDARTDRLTIEGPIWLSDPSGAVLIADAADLSRDLSDGILQGARMVLQDRLQIAAERISRQEGRYTILDRAVASSCEVCPSNPVPLWEVRARRITHDQTERQIYYEGAQLRVAGLPVFWWPWLRTPDPTLDRATGFLSPSIRTTTELGIGIRVPYFITLGDSRDLTVTPYVSSSRTRTLGLRWREARRTGSYTLEGAISRDALVPDETRYYLFGDGTFALPRDFTLDFQIQTASDDAYLLDYGLSDTDLLDSGMTVARTRRDSHVEARLFRFWSLRDGDDNRTLPSIVADAEFMRRFRPALIGGEGQLTLESHLHRRSSQTATDADGDGEIDGRDVARLSIQTDWRRNWLLSNGMILTGGAQARADFYSIAQDVTYPATVTRLTSRAMVELRWPWVRAGGTGATDVLEPVAQLVWAPNDVDDVPNEDGSHATFDEGNLFEYDRFSGTDVLELGTRANLGLSWTRYHPDGWAMGTVVGRVFRAKDLGQFTASSGLSGQSSDWLVSARIDRGSDLSVLGRALIDDSLDIARAELRLMRQKGSYDLSAGYLWLTADTGEDRPTDTSELWLDAGWDVSDGWRASVSGRYDFIANRAARAGFGLQYRTDCILVDLSLSRRYTSSASVTADTSINLGVELTGLGSSGASAKRRACAR</sequence>
<proteinExistence type="inferred from homology"/>
<gene>
    <name evidence="1" type="primary">lptD</name>
    <name evidence="3" type="ORF">LV82_00827</name>
</gene>
<keyword evidence="1" id="KW-0732">Signal</keyword>
<dbReference type="Proteomes" id="UP000239736">
    <property type="component" value="Unassembled WGS sequence"/>
</dbReference>
<dbReference type="InterPro" id="IPR050218">
    <property type="entry name" value="LptD"/>
</dbReference>
<keyword evidence="4" id="KW-1185">Reference proteome</keyword>
<evidence type="ECO:0000313" key="3">
    <source>
        <dbReference type="EMBL" id="PPB81618.1"/>
    </source>
</evidence>
<evidence type="ECO:0000259" key="2">
    <source>
        <dbReference type="Pfam" id="PF04453"/>
    </source>
</evidence>
<comment type="subunit">
    <text evidence="1">Component of the lipopolysaccharide transport and assembly complex.</text>
</comment>